<dbReference type="PANTHER" id="PTHR43819:SF1">
    <property type="entry name" value="ARCHAEAL-TYPE GLUTAMATE SYNTHASE [NADPH]"/>
    <property type="match status" value="1"/>
</dbReference>
<accession>A0ABW0U6N0</accession>
<dbReference type="RefSeq" id="WP_270897364.1">
    <property type="nucleotide sequence ID" value="NZ_JBHSPF010000032.1"/>
</dbReference>
<name>A0ABW0U6N0_9BACI</name>
<feature type="transmembrane region" description="Helical" evidence="3">
    <location>
        <begin position="6"/>
        <end position="30"/>
    </location>
</feature>
<reference evidence="6" key="1">
    <citation type="journal article" date="2019" name="Int. J. Syst. Evol. Microbiol.">
        <title>The Global Catalogue of Microorganisms (GCM) 10K type strain sequencing project: providing services to taxonomists for standard genome sequencing and annotation.</title>
        <authorList>
            <consortium name="The Broad Institute Genomics Platform"/>
            <consortium name="The Broad Institute Genome Sequencing Center for Infectious Disease"/>
            <person name="Wu L."/>
            <person name="Ma J."/>
        </authorList>
    </citation>
    <scope>NUCLEOTIDE SEQUENCE [LARGE SCALE GENOMIC DNA]</scope>
    <source>
        <strain evidence="6">CGMCC 1.15790</strain>
    </source>
</reference>
<evidence type="ECO:0000256" key="3">
    <source>
        <dbReference type="SAM" id="Phobius"/>
    </source>
</evidence>
<evidence type="ECO:0000256" key="1">
    <source>
        <dbReference type="ARBA" id="ARBA00009716"/>
    </source>
</evidence>
<proteinExistence type="inferred from homology"/>
<comment type="caution">
    <text evidence="5">The sequence shown here is derived from an EMBL/GenBank/DDBJ whole genome shotgun (WGS) entry which is preliminary data.</text>
</comment>
<dbReference type="Pfam" id="PF01645">
    <property type="entry name" value="Glu_synthase"/>
    <property type="match status" value="1"/>
</dbReference>
<keyword evidence="3" id="KW-0812">Transmembrane</keyword>
<keyword evidence="3" id="KW-0472">Membrane</keyword>
<dbReference type="EMBL" id="JBHSPF010000032">
    <property type="protein sequence ID" value="MFC5628803.1"/>
    <property type="molecule type" value="Genomic_DNA"/>
</dbReference>
<sequence length="603" mass="68115">MTLSTLVSYFQMLPLLLFYALILFLVYLFLKDKFQRQHSILKTHPLLGRLRYLFEMVGPEFRQYWFLNDKEERPMDRDTKETIAKAGKYANTVIGFGSKKDFTKPDFYLSNAFFPLNKNELRVRNDEPIHTYTYKIINESITSRKEKRNAAQIKPWLLTEEEEIVIGKERKHPFHVRGHVGVSAMSYGALSKSAVKALAQGVAISGGSFMNTGEGGISPYHLSRVYEVVKEPSEPLDRQERKLVEFMKEHPNASNFDIEERFGKDALKDVKRFVQAGVFREKTADLIFQVGSGLFGARENGKYSEERFLKNAGRKEVKAIEIKLAQGAKVRGGKLPKEKITKEIAEIRGVEMGRDVESPNRFPLFSNMEELLDLISHWQKITGKPVGIKVVAGDTHCFQELARYMRDTGKKPDFITIDGAEGGTGATYQEMADSLGLPIYSGIYILHETLKSFGVRDDVKIFASGMLATANKMAIALSLGADLIYVARAAMNTVGCINAGKCHTNLCPVGVTSHLPHLEAGVVVEEKRFRTANYLTTMREGLFLLAASCGIDSPTKFSHEHVTFVDHNQVKDVKELFQLQIDTSRLSEWEKRTDKKTKEELIS</sequence>
<feature type="domain" description="Glutamate synthase" evidence="4">
    <location>
        <begin position="157"/>
        <end position="551"/>
    </location>
</feature>
<dbReference type="Proteomes" id="UP001596143">
    <property type="component" value="Unassembled WGS sequence"/>
</dbReference>
<dbReference type="InterPro" id="IPR024188">
    <property type="entry name" value="GltB"/>
</dbReference>
<organism evidence="5 6">
    <name type="scientific">Aliibacillus thermotolerans</name>
    <dbReference type="NCBI Taxonomy" id="1834418"/>
    <lineage>
        <taxon>Bacteria</taxon>
        <taxon>Bacillati</taxon>
        <taxon>Bacillota</taxon>
        <taxon>Bacilli</taxon>
        <taxon>Bacillales</taxon>
        <taxon>Bacillaceae</taxon>
        <taxon>Aliibacillus</taxon>
    </lineage>
</organism>
<evidence type="ECO:0000313" key="5">
    <source>
        <dbReference type="EMBL" id="MFC5628803.1"/>
    </source>
</evidence>
<dbReference type="InterPro" id="IPR013785">
    <property type="entry name" value="Aldolase_TIM"/>
</dbReference>
<dbReference type="InterPro" id="IPR002932">
    <property type="entry name" value="Glu_synthdom"/>
</dbReference>
<evidence type="ECO:0000313" key="6">
    <source>
        <dbReference type="Proteomes" id="UP001596143"/>
    </source>
</evidence>
<dbReference type="Gene3D" id="3.20.20.70">
    <property type="entry name" value="Aldolase class I"/>
    <property type="match status" value="1"/>
</dbReference>
<dbReference type="CDD" id="cd02808">
    <property type="entry name" value="GltS_FMN"/>
    <property type="match status" value="1"/>
</dbReference>
<gene>
    <name evidence="5" type="ORF">ACFPTR_07830</name>
</gene>
<evidence type="ECO:0000259" key="4">
    <source>
        <dbReference type="Pfam" id="PF01645"/>
    </source>
</evidence>
<dbReference type="PANTHER" id="PTHR43819">
    <property type="entry name" value="ARCHAEAL-TYPE GLUTAMATE SYNTHASE [NADPH]"/>
    <property type="match status" value="1"/>
</dbReference>
<dbReference type="PIRSF" id="PIRSF006429">
    <property type="entry name" value="GOGAT_lg_2"/>
    <property type="match status" value="1"/>
</dbReference>
<keyword evidence="6" id="KW-1185">Reference proteome</keyword>
<keyword evidence="3" id="KW-1133">Transmembrane helix</keyword>
<dbReference type="SUPFAM" id="SSF51395">
    <property type="entry name" value="FMN-linked oxidoreductases"/>
    <property type="match status" value="1"/>
</dbReference>
<comment type="similarity">
    <text evidence="1 2">Belongs to the glutamate synthase family.</text>
</comment>
<protein>
    <submittedName>
        <fullName evidence="5">Glutamate synthase-related protein</fullName>
    </submittedName>
</protein>
<evidence type="ECO:0000256" key="2">
    <source>
        <dbReference type="PIRNR" id="PIRNR006429"/>
    </source>
</evidence>